<dbReference type="Proteomes" id="UP000281726">
    <property type="component" value="Unassembled WGS sequence"/>
</dbReference>
<reference evidence="2 3" key="1">
    <citation type="journal article" date="2004" name="Syst. Appl. Microbiol.">
        <title>Cryptoendolithic actinomycetes from antarctic sandstone rock samples: Micromonospora endolithica sp. nov. and two isolates related to Micromonospora coerulea Jensen 1932.</title>
        <authorList>
            <person name="Hirsch P."/>
            <person name="Mevs U."/>
            <person name="Kroppenstedt R.M."/>
            <person name="Schumann P."/>
            <person name="Stackebrandt E."/>
        </authorList>
    </citation>
    <scope>NUCLEOTIDE SEQUENCE [LARGE SCALE GENOMIC DNA]</scope>
    <source>
        <strain evidence="2 3">JCM 12677</strain>
    </source>
</reference>
<evidence type="ECO:0000313" key="2">
    <source>
        <dbReference type="EMBL" id="RKN49574.1"/>
    </source>
</evidence>
<dbReference type="RefSeq" id="WP_120726917.1">
    <property type="nucleotide sequence ID" value="NZ_RBAK01000002.1"/>
</dbReference>
<feature type="signal peptide" evidence="1">
    <location>
        <begin position="1"/>
        <end position="30"/>
    </location>
</feature>
<keyword evidence="3" id="KW-1185">Reference proteome</keyword>
<accession>A0A3A9ZNR1</accession>
<gene>
    <name evidence="2" type="ORF">D7223_08900</name>
</gene>
<organism evidence="2 3">
    <name type="scientific">Micromonospora endolithica</name>
    <dbReference type="NCBI Taxonomy" id="230091"/>
    <lineage>
        <taxon>Bacteria</taxon>
        <taxon>Bacillati</taxon>
        <taxon>Actinomycetota</taxon>
        <taxon>Actinomycetes</taxon>
        <taxon>Micromonosporales</taxon>
        <taxon>Micromonosporaceae</taxon>
        <taxon>Micromonospora</taxon>
    </lineage>
</organism>
<protein>
    <submittedName>
        <fullName evidence="2">Uncharacterized protein</fullName>
    </submittedName>
</protein>
<dbReference type="EMBL" id="RBAK01000002">
    <property type="protein sequence ID" value="RKN49574.1"/>
    <property type="molecule type" value="Genomic_DNA"/>
</dbReference>
<dbReference type="AlphaFoldDB" id="A0A3A9ZNR1"/>
<evidence type="ECO:0000256" key="1">
    <source>
        <dbReference type="SAM" id="SignalP"/>
    </source>
</evidence>
<keyword evidence="1" id="KW-0732">Signal</keyword>
<proteinExistence type="predicted"/>
<name>A0A3A9ZNR1_9ACTN</name>
<evidence type="ECO:0000313" key="3">
    <source>
        <dbReference type="Proteomes" id="UP000281726"/>
    </source>
</evidence>
<comment type="caution">
    <text evidence="2">The sequence shown here is derived from an EMBL/GenBank/DDBJ whole genome shotgun (WGS) entry which is preliminary data.</text>
</comment>
<feature type="chain" id="PRO_5017406000" evidence="1">
    <location>
        <begin position="31"/>
        <end position="121"/>
    </location>
</feature>
<sequence>MRIAKRLCAFVGGATLATVGALGVTSPASAAPSTVQSATTVTAAAEAIPVIVTFRGYAVWSYADAYYDSLLSALTTYEFSNGVRCSPNGPYREVGFGDPLYNNAAAAAGNLFQVAQEYTCQ</sequence>